<dbReference type="EMBL" id="KI392384">
    <property type="protein sequence ID" value="ERN17220.1"/>
    <property type="molecule type" value="Genomic_DNA"/>
</dbReference>
<evidence type="ECO:0000313" key="1">
    <source>
        <dbReference type="EMBL" id="ERN17220.1"/>
    </source>
</evidence>
<gene>
    <name evidence="1" type="ORF">AMTR_s00044p00173220</name>
</gene>
<name>U5D4S2_AMBTC</name>
<sequence>MSGAMGEMILAFGFLSQLRGDRIDSTRGNVNMIFVLWLARGIAEAFKANAPKRGKRVVEKVQRQRIEVAESSRTSPSTSIVIDLPQCTTTIATGWEKRG</sequence>
<dbReference type="AlphaFoldDB" id="U5D4S2"/>
<keyword evidence="2" id="KW-1185">Reference proteome</keyword>
<dbReference type="Gramene" id="ERN17220">
    <property type="protein sequence ID" value="ERN17220"/>
    <property type="gene ID" value="AMTR_s00044p00173220"/>
</dbReference>
<proteinExistence type="predicted"/>
<evidence type="ECO:0000313" key="2">
    <source>
        <dbReference type="Proteomes" id="UP000017836"/>
    </source>
</evidence>
<accession>U5D4S2</accession>
<reference evidence="2" key="1">
    <citation type="journal article" date="2013" name="Science">
        <title>The Amborella genome and the evolution of flowering plants.</title>
        <authorList>
            <consortium name="Amborella Genome Project"/>
        </authorList>
    </citation>
    <scope>NUCLEOTIDE SEQUENCE [LARGE SCALE GENOMIC DNA]</scope>
</reference>
<dbReference type="Proteomes" id="UP000017836">
    <property type="component" value="Unassembled WGS sequence"/>
</dbReference>
<organism evidence="1 2">
    <name type="scientific">Amborella trichopoda</name>
    <dbReference type="NCBI Taxonomy" id="13333"/>
    <lineage>
        <taxon>Eukaryota</taxon>
        <taxon>Viridiplantae</taxon>
        <taxon>Streptophyta</taxon>
        <taxon>Embryophyta</taxon>
        <taxon>Tracheophyta</taxon>
        <taxon>Spermatophyta</taxon>
        <taxon>Magnoliopsida</taxon>
        <taxon>Amborellales</taxon>
        <taxon>Amborellaceae</taxon>
        <taxon>Amborella</taxon>
    </lineage>
</organism>
<protein>
    <submittedName>
        <fullName evidence="1">Uncharacterized protein</fullName>
    </submittedName>
</protein>
<dbReference type="HOGENOM" id="CLU_2323551_0_0_1"/>